<dbReference type="RefSeq" id="WP_074661386.1">
    <property type="nucleotide sequence ID" value="NZ_FOIO01000002.1"/>
</dbReference>
<keyword evidence="2" id="KW-0812">Transmembrane</keyword>
<feature type="transmembrane region" description="Helical" evidence="2">
    <location>
        <begin position="21"/>
        <end position="44"/>
    </location>
</feature>
<comment type="similarity">
    <text evidence="1">Belongs to the NAD(P)-dependent epimerase/dehydratase family.</text>
</comment>
<sequence length="340" mass="38121">MKNYLYEDFQRLANSIPQIKAIRKSTVMITGATGFIGMLFVGFFCYLNQKINAQINIVVYVRNKEKAEMLFKNIPIEVVVGDISDKINYSGNVDYIIHCASNTDSKLMVDEPVECINGIVNGTQAVCEFAVAKNVKSMVYLSSMEIYGNIEGMVDKVSEENVGKIDLLNKRSCYPLGKRMAENICYCFSQEYQCPIKIARLSQTFGAGYVLGNSSKIFAYIGQCILNQRNIILHTDGSSMGNYVYSADAISGLMYILVDGGIGEAYNVANEELTMTIREMAEFVIKNFNNGVSIVYDIPKENVFGYATKTNIKLSSQKLQKIGWSPQYNMKDMYQRMLGV</sequence>
<keyword evidence="2" id="KW-1133">Transmembrane helix</keyword>
<evidence type="ECO:0000313" key="5">
    <source>
        <dbReference type="Proteomes" id="UP000182121"/>
    </source>
</evidence>
<gene>
    <name evidence="4" type="ORF">SAMN05216521_100267</name>
</gene>
<dbReference type="Gene3D" id="3.40.50.720">
    <property type="entry name" value="NAD(P)-binding Rossmann-like Domain"/>
    <property type="match status" value="1"/>
</dbReference>
<accession>A0A1I0CGS8</accession>
<dbReference type="Gene3D" id="3.90.25.10">
    <property type="entry name" value="UDP-galactose 4-epimerase, domain 1"/>
    <property type="match status" value="1"/>
</dbReference>
<comment type="caution">
    <text evidence="4">The sequence shown here is derived from an EMBL/GenBank/DDBJ whole genome shotgun (WGS) entry which is preliminary data.</text>
</comment>
<evidence type="ECO:0000259" key="3">
    <source>
        <dbReference type="Pfam" id="PF01370"/>
    </source>
</evidence>
<evidence type="ECO:0000313" key="4">
    <source>
        <dbReference type="EMBL" id="SET18724.1"/>
    </source>
</evidence>
<dbReference type="PANTHER" id="PTHR43000">
    <property type="entry name" value="DTDP-D-GLUCOSE 4,6-DEHYDRATASE-RELATED"/>
    <property type="match status" value="1"/>
</dbReference>
<dbReference type="EMBL" id="FOIO01000002">
    <property type="protein sequence ID" value="SET18724.1"/>
    <property type="molecule type" value="Genomic_DNA"/>
</dbReference>
<evidence type="ECO:0000256" key="2">
    <source>
        <dbReference type="SAM" id="Phobius"/>
    </source>
</evidence>
<dbReference type="Proteomes" id="UP000182121">
    <property type="component" value="Unassembled WGS sequence"/>
</dbReference>
<dbReference type="InterPro" id="IPR001509">
    <property type="entry name" value="Epimerase_deHydtase"/>
</dbReference>
<dbReference type="InterPro" id="IPR036291">
    <property type="entry name" value="NAD(P)-bd_dom_sf"/>
</dbReference>
<reference evidence="4 5" key="1">
    <citation type="submission" date="2016-10" db="EMBL/GenBank/DDBJ databases">
        <authorList>
            <person name="Varghese N."/>
            <person name="Submissions S."/>
        </authorList>
    </citation>
    <scope>NUCLEOTIDE SEQUENCE [LARGE SCALE GENOMIC DNA]</scope>
    <source>
        <strain evidence="4 5">NLAE-zl-C196</strain>
    </source>
</reference>
<dbReference type="SUPFAM" id="SSF51735">
    <property type="entry name" value="NAD(P)-binding Rossmann-fold domains"/>
    <property type="match status" value="1"/>
</dbReference>
<name>A0A1I0CGS8_9FIRM</name>
<feature type="domain" description="NAD-dependent epimerase/dehydratase" evidence="3">
    <location>
        <begin position="27"/>
        <end position="269"/>
    </location>
</feature>
<organism evidence="4 5">
    <name type="scientific">Enterocloster clostridioformis</name>
    <dbReference type="NCBI Taxonomy" id="1531"/>
    <lineage>
        <taxon>Bacteria</taxon>
        <taxon>Bacillati</taxon>
        <taxon>Bacillota</taxon>
        <taxon>Clostridia</taxon>
        <taxon>Lachnospirales</taxon>
        <taxon>Lachnospiraceae</taxon>
        <taxon>Enterocloster</taxon>
    </lineage>
</organism>
<dbReference type="AlphaFoldDB" id="A0A1I0CGS8"/>
<protein>
    <submittedName>
        <fullName evidence="4">Nucleoside-diphosphate-sugar epimerase</fullName>
    </submittedName>
</protein>
<keyword evidence="2" id="KW-0472">Membrane</keyword>
<proteinExistence type="inferred from homology"/>
<evidence type="ECO:0000256" key="1">
    <source>
        <dbReference type="ARBA" id="ARBA00007637"/>
    </source>
</evidence>
<dbReference type="Pfam" id="PF01370">
    <property type="entry name" value="Epimerase"/>
    <property type="match status" value="1"/>
</dbReference>